<dbReference type="STRING" id="1002526.SAMN05216578_102273"/>
<dbReference type="Proteomes" id="UP000242815">
    <property type="component" value="Unassembled WGS sequence"/>
</dbReference>
<gene>
    <name evidence="1" type="ORF">SAMN05216578_102273</name>
</gene>
<sequence>MRLRDYIKALDEEELAAYAARCSTTVNYLTTHILRATKDPSVRLMKRLASESRGNVTLHEVLEHYGLVDCPREAA</sequence>
<accession>A0A1I6ANT1</accession>
<proteinExistence type="predicted"/>
<name>A0A1I6ANT1_9GAMM</name>
<protein>
    <recommendedName>
        <fullName evidence="3">Helix-turn-helix domain-containing protein</fullName>
    </recommendedName>
</protein>
<reference evidence="1 2" key="1">
    <citation type="submission" date="2016-10" db="EMBL/GenBank/DDBJ databases">
        <authorList>
            <person name="de Groot N.N."/>
        </authorList>
    </citation>
    <scope>NUCLEOTIDE SEQUENCE [LARGE SCALE GENOMIC DNA]</scope>
    <source>
        <strain evidence="1 2">JCM 18415</strain>
    </source>
</reference>
<evidence type="ECO:0000313" key="1">
    <source>
        <dbReference type="EMBL" id="SFQ70345.1"/>
    </source>
</evidence>
<evidence type="ECO:0008006" key="3">
    <source>
        <dbReference type="Google" id="ProtNLM"/>
    </source>
</evidence>
<evidence type="ECO:0000313" key="2">
    <source>
        <dbReference type="Proteomes" id="UP000242815"/>
    </source>
</evidence>
<dbReference type="EMBL" id="FOYD01000002">
    <property type="protein sequence ID" value="SFQ70345.1"/>
    <property type="molecule type" value="Genomic_DNA"/>
</dbReference>
<organism evidence="1 2">
    <name type="scientific">Halopseudomonas formosensis</name>
    <dbReference type="NCBI Taxonomy" id="1002526"/>
    <lineage>
        <taxon>Bacteria</taxon>
        <taxon>Pseudomonadati</taxon>
        <taxon>Pseudomonadota</taxon>
        <taxon>Gammaproteobacteria</taxon>
        <taxon>Pseudomonadales</taxon>
        <taxon>Pseudomonadaceae</taxon>
        <taxon>Halopseudomonas</taxon>
    </lineage>
</organism>
<dbReference type="AlphaFoldDB" id="A0A1I6ANT1"/>
<dbReference type="RefSeq" id="WP_090537394.1">
    <property type="nucleotide sequence ID" value="NZ_FOYD01000002.1"/>
</dbReference>
<dbReference type="OrthoDB" id="6694811at2"/>